<dbReference type="PANTHER" id="PTHR12737">
    <property type="entry name" value="DIMETHYLARGININE DIMETHYLAMINOHYDROLASE"/>
    <property type="match status" value="1"/>
</dbReference>
<evidence type="ECO:0008006" key="5">
    <source>
        <dbReference type="Google" id="ProtNLM"/>
    </source>
</evidence>
<accession>A0A7S4ILB4</accession>
<dbReference type="AlphaFoldDB" id="A0A7S4ILB4"/>
<gene>
    <name evidence="4" type="ORF">OAUR00152_LOCUS12553</name>
</gene>
<dbReference type="PANTHER" id="PTHR12737:SF9">
    <property type="entry name" value="DIMETHYLARGININASE"/>
    <property type="match status" value="1"/>
</dbReference>
<dbReference type="GO" id="GO:0016403">
    <property type="term" value="F:dimethylargininase activity"/>
    <property type="evidence" value="ECO:0007669"/>
    <property type="project" value="TreeGrafter"/>
</dbReference>
<feature type="active site" description="Nucleophile" evidence="3">
    <location>
        <position position="331"/>
    </location>
</feature>
<sequence>MAITMVPSALRSSGICAGRSPLRSFRRSYTCAITRGIPNTFGDALSSKSDAAVTISVPKAKEEHAEYVSFMRKVLPTIHLPASDEFPDCPFVEDGAVVIGNQALITKIGAKTREGEVDAIRTALTQLGLDITDMNEECEGGIGGSNATVDGGDVLFPVTSFGIVGLQTDVGDTSNNVEAGRSPTVSKGRHLFVGISGRTNMEGTKVLEKVFGGSNSIEIVPVPIPTIEESGALHLKSIVTHIDESTLLSPKGELGDQVLAAMGAKRRGYTAIRLPDISACNVVAINGYVIATPTECVESQEVFEREMKRRNLNIKYITNIEYAKCDGAMTCRSILLDI</sequence>
<reference evidence="4" key="1">
    <citation type="submission" date="2021-01" db="EMBL/GenBank/DDBJ databases">
        <authorList>
            <person name="Corre E."/>
            <person name="Pelletier E."/>
            <person name="Niang G."/>
            <person name="Scheremetjew M."/>
            <person name="Finn R."/>
            <person name="Kale V."/>
            <person name="Holt S."/>
            <person name="Cochrane G."/>
            <person name="Meng A."/>
            <person name="Brown T."/>
            <person name="Cohen L."/>
        </authorList>
    </citation>
    <scope>NUCLEOTIDE SEQUENCE</scope>
    <source>
        <strain evidence="4">Isolate 1302-5</strain>
    </source>
</reference>
<dbReference type="SUPFAM" id="SSF55909">
    <property type="entry name" value="Pentein"/>
    <property type="match status" value="1"/>
</dbReference>
<protein>
    <recommendedName>
        <fullName evidence="5">Dimethylargininase</fullName>
    </recommendedName>
</protein>
<dbReference type="EMBL" id="HBKQ01018538">
    <property type="protein sequence ID" value="CAE2232669.1"/>
    <property type="molecule type" value="Transcribed_RNA"/>
</dbReference>
<evidence type="ECO:0000256" key="1">
    <source>
        <dbReference type="ARBA" id="ARBA00008532"/>
    </source>
</evidence>
<keyword evidence="2" id="KW-0378">Hydrolase</keyword>
<evidence type="ECO:0000256" key="2">
    <source>
        <dbReference type="ARBA" id="ARBA00022801"/>
    </source>
</evidence>
<name>A0A7S4ILB4_9STRA</name>
<dbReference type="GO" id="GO:0045429">
    <property type="term" value="P:positive regulation of nitric oxide biosynthetic process"/>
    <property type="evidence" value="ECO:0007669"/>
    <property type="project" value="TreeGrafter"/>
</dbReference>
<evidence type="ECO:0000256" key="3">
    <source>
        <dbReference type="PIRSR" id="PIRSR633199-1"/>
    </source>
</evidence>
<dbReference type="Gene3D" id="3.75.10.10">
    <property type="entry name" value="L-arginine/glycine Amidinotransferase, Chain A"/>
    <property type="match status" value="1"/>
</dbReference>
<comment type="similarity">
    <text evidence="1">Belongs to the DDAH family.</text>
</comment>
<proteinExistence type="inferred from homology"/>
<feature type="active site" description="Proton donor" evidence="3">
    <location>
        <position position="234"/>
    </location>
</feature>
<dbReference type="GO" id="GO:0006525">
    <property type="term" value="P:arginine metabolic process"/>
    <property type="evidence" value="ECO:0007669"/>
    <property type="project" value="TreeGrafter"/>
</dbReference>
<dbReference type="InterPro" id="IPR033199">
    <property type="entry name" value="DDAH-like"/>
</dbReference>
<dbReference type="GO" id="GO:0016597">
    <property type="term" value="F:amino acid binding"/>
    <property type="evidence" value="ECO:0007669"/>
    <property type="project" value="TreeGrafter"/>
</dbReference>
<organism evidence="4">
    <name type="scientific">Odontella aurita</name>
    <dbReference type="NCBI Taxonomy" id="265563"/>
    <lineage>
        <taxon>Eukaryota</taxon>
        <taxon>Sar</taxon>
        <taxon>Stramenopiles</taxon>
        <taxon>Ochrophyta</taxon>
        <taxon>Bacillariophyta</taxon>
        <taxon>Mediophyceae</taxon>
        <taxon>Biddulphiophycidae</taxon>
        <taxon>Eupodiscales</taxon>
        <taxon>Odontellaceae</taxon>
        <taxon>Odontella</taxon>
    </lineage>
</organism>
<evidence type="ECO:0000313" key="4">
    <source>
        <dbReference type="EMBL" id="CAE2232669.1"/>
    </source>
</evidence>
<dbReference type="GO" id="GO:0000052">
    <property type="term" value="P:citrulline metabolic process"/>
    <property type="evidence" value="ECO:0007669"/>
    <property type="project" value="TreeGrafter"/>
</dbReference>